<feature type="compositionally biased region" description="Basic residues" evidence="1">
    <location>
        <begin position="45"/>
        <end position="56"/>
    </location>
</feature>
<sequence length="257" mass="30499">MRLLWRACRLPAGQDEEERNDAKNKNKTGGRDDEDRQKMTEIAARKRARKKAKKAARKEAQAKAKKTKKEAKAEDKKKKQEEEDMQRKEEEEAAKEEARIREEEQKAAKEKARQKLAEDKKKADLEEAKRRQREDAARRKEEAQMEEEDRQRRREEAQRRKQADKNKNEYEIERDAHRSFRDKNLSSLKDNGMTVCMICYFEKEDYKYGCTDKQKDRHIGNRHKAGVEHCKKAGCFVIAKDKSQLGKHHYYCHGMSK</sequence>
<organism evidence="2 3">
    <name type="scientific">Triticum urartu</name>
    <name type="common">Red wild einkorn</name>
    <name type="synonym">Crithodium urartu</name>
    <dbReference type="NCBI Taxonomy" id="4572"/>
    <lineage>
        <taxon>Eukaryota</taxon>
        <taxon>Viridiplantae</taxon>
        <taxon>Streptophyta</taxon>
        <taxon>Embryophyta</taxon>
        <taxon>Tracheophyta</taxon>
        <taxon>Spermatophyta</taxon>
        <taxon>Magnoliopsida</taxon>
        <taxon>Liliopsida</taxon>
        <taxon>Poales</taxon>
        <taxon>Poaceae</taxon>
        <taxon>BOP clade</taxon>
        <taxon>Pooideae</taxon>
        <taxon>Triticodae</taxon>
        <taxon>Triticeae</taxon>
        <taxon>Triticinae</taxon>
        <taxon>Triticum</taxon>
    </lineage>
</organism>
<reference evidence="3" key="1">
    <citation type="journal article" date="2013" name="Nature">
        <title>Draft genome of the wheat A-genome progenitor Triticum urartu.</title>
        <authorList>
            <person name="Ling H.Q."/>
            <person name="Zhao S."/>
            <person name="Liu D."/>
            <person name="Wang J."/>
            <person name="Sun H."/>
            <person name="Zhang C."/>
            <person name="Fan H."/>
            <person name="Li D."/>
            <person name="Dong L."/>
            <person name="Tao Y."/>
            <person name="Gao C."/>
            <person name="Wu H."/>
            <person name="Li Y."/>
            <person name="Cui Y."/>
            <person name="Guo X."/>
            <person name="Zheng S."/>
            <person name="Wang B."/>
            <person name="Yu K."/>
            <person name="Liang Q."/>
            <person name="Yang W."/>
            <person name="Lou X."/>
            <person name="Chen J."/>
            <person name="Feng M."/>
            <person name="Jian J."/>
            <person name="Zhang X."/>
            <person name="Luo G."/>
            <person name="Jiang Y."/>
            <person name="Liu J."/>
            <person name="Wang Z."/>
            <person name="Sha Y."/>
            <person name="Zhang B."/>
            <person name="Wu H."/>
            <person name="Tang D."/>
            <person name="Shen Q."/>
            <person name="Xue P."/>
            <person name="Zou S."/>
            <person name="Wang X."/>
            <person name="Liu X."/>
            <person name="Wang F."/>
            <person name="Yang Y."/>
            <person name="An X."/>
            <person name="Dong Z."/>
            <person name="Zhang K."/>
            <person name="Zhang X."/>
            <person name="Luo M.C."/>
            <person name="Dvorak J."/>
            <person name="Tong Y."/>
            <person name="Wang J."/>
            <person name="Yang H."/>
            <person name="Li Z."/>
            <person name="Wang D."/>
            <person name="Zhang A."/>
            <person name="Wang J."/>
        </authorList>
    </citation>
    <scope>NUCLEOTIDE SEQUENCE</scope>
    <source>
        <strain evidence="3">cv. G1812</strain>
    </source>
</reference>
<feature type="region of interest" description="Disordered" evidence="1">
    <location>
        <begin position="1"/>
        <end position="175"/>
    </location>
</feature>
<feature type="compositionally biased region" description="Basic and acidic residues" evidence="1">
    <location>
        <begin position="70"/>
        <end position="175"/>
    </location>
</feature>
<dbReference type="EnsemblPlants" id="TuG1812G0400001263.01.T01">
    <property type="protein sequence ID" value="TuG1812G0400001263.01.T01"/>
    <property type="gene ID" value="TuG1812G0400001263.01"/>
</dbReference>
<reference evidence="2" key="2">
    <citation type="submission" date="2018-03" db="EMBL/GenBank/DDBJ databases">
        <title>The Triticum urartu genome reveals the dynamic nature of wheat genome evolution.</title>
        <authorList>
            <person name="Ling H."/>
            <person name="Ma B."/>
            <person name="Shi X."/>
            <person name="Liu H."/>
            <person name="Dong L."/>
            <person name="Sun H."/>
            <person name="Cao Y."/>
            <person name="Gao Q."/>
            <person name="Zheng S."/>
            <person name="Li Y."/>
            <person name="Yu Y."/>
            <person name="Du H."/>
            <person name="Qi M."/>
            <person name="Li Y."/>
            <person name="Yu H."/>
            <person name="Cui Y."/>
            <person name="Wang N."/>
            <person name="Chen C."/>
            <person name="Wu H."/>
            <person name="Zhao Y."/>
            <person name="Zhang J."/>
            <person name="Li Y."/>
            <person name="Zhou W."/>
            <person name="Zhang B."/>
            <person name="Hu W."/>
            <person name="Eijk M."/>
            <person name="Tang J."/>
            <person name="Witsenboer H."/>
            <person name="Zhao S."/>
            <person name="Li Z."/>
            <person name="Zhang A."/>
            <person name="Wang D."/>
            <person name="Liang C."/>
        </authorList>
    </citation>
    <scope>NUCLEOTIDE SEQUENCE [LARGE SCALE GENOMIC DNA]</scope>
    <source>
        <strain evidence="2">cv. G1812</strain>
    </source>
</reference>
<evidence type="ECO:0000313" key="3">
    <source>
        <dbReference type="Proteomes" id="UP000015106"/>
    </source>
</evidence>
<dbReference type="AlphaFoldDB" id="A0A8R7U758"/>
<proteinExistence type="predicted"/>
<evidence type="ECO:0000313" key="2">
    <source>
        <dbReference type="EnsemblPlants" id="TuG1812G0400001263.01.T01"/>
    </source>
</evidence>
<reference evidence="2" key="3">
    <citation type="submission" date="2022-06" db="UniProtKB">
        <authorList>
            <consortium name="EnsemblPlants"/>
        </authorList>
    </citation>
    <scope>IDENTIFICATION</scope>
</reference>
<dbReference type="Gramene" id="TuG1812G0400001263.01.T01">
    <property type="protein sequence ID" value="TuG1812G0400001263.01.T01"/>
    <property type="gene ID" value="TuG1812G0400001263.01"/>
</dbReference>
<protein>
    <submittedName>
        <fullName evidence="2">Uncharacterized protein</fullName>
    </submittedName>
</protein>
<evidence type="ECO:0000256" key="1">
    <source>
        <dbReference type="SAM" id="MobiDB-lite"/>
    </source>
</evidence>
<feature type="compositionally biased region" description="Basic and acidic residues" evidence="1">
    <location>
        <begin position="20"/>
        <end position="39"/>
    </location>
</feature>
<dbReference type="Proteomes" id="UP000015106">
    <property type="component" value="Chromosome 4"/>
</dbReference>
<keyword evidence="3" id="KW-1185">Reference proteome</keyword>
<accession>A0A8R7U758</accession>
<name>A0A8R7U758_TRIUA</name>